<gene>
    <name evidence="1" type="ORF">N782_19020</name>
</gene>
<dbReference type="Pfam" id="PF06289">
    <property type="entry name" value="FlbD"/>
    <property type="match status" value="1"/>
</dbReference>
<protein>
    <recommendedName>
        <fullName evidence="3">Flagellar protein FlbD</fullName>
    </recommendedName>
</protein>
<dbReference type="EMBL" id="AVBF01000006">
    <property type="protein sequence ID" value="KGP73994.1"/>
    <property type="molecule type" value="Genomic_DNA"/>
</dbReference>
<dbReference type="PANTHER" id="PTHR39185">
    <property type="entry name" value="SWARMING MOTILITY PROTEIN SWRD"/>
    <property type="match status" value="1"/>
</dbReference>
<evidence type="ECO:0000313" key="1">
    <source>
        <dbReference type="EMBL" id="KGP73994.1"/>
    </source>
</evidence>
<dbReference type="AlphaFoldDB" id="A0A0A2TEL4"/>
<sequence length="72" mass="8023">MIALTKLNGDRFTLNAIYIEQVQRLPATTITLNNGKKVIVKETDAEVISQVKQFYRQIGLVGVQNDNEEGSS</sequence>
<evidence type="ECO:0000313" key="2">
    <source>
        <dbReference type="Proteomes" id="UP000030147"/>
    </source>
</evidence>
<comment type="caution">
    <text evidence="1">The sequence shown here is derived from an EMBL/GenBank/DDBJ whole genome shotgun (WGS) entry which is preliminary data.</text>
</comment>
<dbReference type="OrthoDB" id="9799862at2"/>
<dbReference type="InterPro" id="IPR009384">
    <property type="entry name" value="SwrD-like"/>
</dbReference>
<organism evidence="1 2">
    <name type="scientific">Pontibacillus yanchengensis Y32</name>
    <dbReference type="NCBI Taxonomy" id="1385514"/>
    <lineage>
        <taxon>Bacteria</taxon>
        <taxon>Bacillati</taxon>
        <taxon>Bacillota</taxon>
        <taxon>Bacilli</taxon>
        <taxon>Bacillales</taxon>
        <taxon>Bacillaceae</taxon>
        <taxon>Pontibacillus</taxon>
    </lineage>
</organism>
<name>A0A0A2TEL4_9BACI</name>
<dbReference type="PANTHER" id="PTHR39185:SF1">
    <property type="entry name" value="SWARMING MOTILITY PROTEIN SWRD"/>
    <property type="match status" value="1"/>
</dbReference>
<accession>A0A0A2TEL4</accession>
<proteinExistence type="predicted"/>
<reference evidence="1 2" key="1">
    <citation type="journal article" date="2015" name="Stand. Genomic Sci.">
        <title>High quality draft genome sequence of the moderately halophilic bacterium Pontibacillus yanchengensis Y32(T) and comparison among Pontibacillus genomes.</title>
        <authorList>
            <person name="Huang J."/>
            <person name="Qiao Z.X."/>
            <person name="Tang J.W."/>
            <person name="Wang G."/>
        </authorList>
    </citation>
    <scope>NUCLEOTIDE SEQUENCE [LARGE SCALE GENOMIC DNA]</scope>
    <source>
        <strain evidence="1 2">Y32</strain>
    </source>
</reference>
<keyword evidence="2" id="KW-1185">Reference proteome</keyword>
<dbReference type="RefSeq" id="WP_036816380.1">
    <property type="nucleotide sequence ID" value="NZ_AVBF01000006.1"/>
</dbReference>
<dbReference type="Proteomes" id="UP000030147">
    <property type="component" value="Unassembled WGS sequence"/>
</dbReference>
<dbReference type="eggNOG" id="COG1582">
    <property type="taxonomic scope" value="Bacteria"/>
</dbReference>
<evidence type="ECO:0008006" key="3">
    <source>
        <dbReference type="Google" id="ProtNLM"/>
    </source>
</evidence>
<dbReference type="STRING" id="1385514.N782_19020"/>